<dbReference type="GO" id="GO:0016301">
    <property type="term" value="F:kinase activity"/>
    <property type="evidence" value="ECO:0007669"/>
    <property type="project" value="UniProtKB-KW"/>
</dbReference>
<evidence type="ECO:0000313" key="12">
    <source>
        <dbReference type="Proteomes" id="UP000269721"/>
    </source>
</evidence>
<evidence type="ECO:0000256" key="9">
    <source>
        <dbReference type="ARBA" id="ARBA00023239"/>
    </source>
</evidence>
<dbReference type="NCBIfam" id="TIGR00224">
    <property type="entry name" value="pckA"/>
    <property type="match status" value="1"/>
</dbReference>
<evidence type="ECO:0000256" key="6">
    <source>
        <dbReference type="ARBA" id="ARBA00022741"/>
    </source>
</evidence>
<keyword evidence="6" id="KW-0547">Nucleotide-binding</keyword>
<dbReference type="PROSITE" id="PS00532">
    <property type="entry name" value="PEPCK_ATP"/>
    <property type="match status" value="1"/>
</dbReference>
<dbReference type="NCBIfam" id="NF006821">
    <property type="entry name" value="PRK09344.1-3"/>
    <property type="match status" value="1"/>
</dbReference>
<evidence type="ECO:0000256" key="1">
    <source>
        <dbReference type="ARBA" id="ARBA00004742"/>
    </source>
</evidence>
<keyword evidence="11" id="KW-0418">Kinase</keyword>
<dbReference type="EMBL" id="KZ995571">
    <property type="protein sequence ID" value="RKO90414.1"/>
    <property type="molecule type" value="Genomic_DNA"/>
</dbReference>
<accession>A0A4P9WD13</accession>
<evidence type="ECO:0000256" key="2">
    <source>
        <dbReference type="ARBA" id="ARBA00006052"/>
    </source>
</evidence>
<keyword evidence="9" id="KW-0456">Lyase</keyword>
<proteinExistence type="inferred from homology"/>
<feature type="non-terminal residue" evidence="11">
    <location>
        <position position="438"/>
    </location>
</feature>
<sequence length="438" mass="48175">IKSITRNPSIAKCYEDALKYETGTVVTSAGALAALSGAKTGRSPSDKRIVDEKAHTDNVWWGPVNVKLPDASFAKNRKAAVEYLGSRERLYVVDAFAGWDPEYRLKIRIVCSRAYHALFMWNMLIRPTPEELANFGEPDFTIYNSGEIPADTSVEGIATKTSVALSFDRKEMVILGTEYAGEMKKGVFTVMHYLMPLRDVLSLHTSANEGINAEKDVSFFFGLSGTGKTTLSADPHRRLIGDDEHCWSNKGVFNIEGGCYAKAIDLSAEKEPEIFGAIRRGSVLENIVHQDGVVDFTAKDITENTRACYPIDFIPNAKIPCVGGHPKNIILLTADAFGVLPPVSKLTTEQAMYHFISGYTAKIAGTEVGVKEPQATFSACFGQPFLVLHPMRYAEMLAEKLKQHNTNVWLINTGWTGGKYGVGKRISLKHSRAIIDAV</sequence>
<reference evidence="12" key="1">
    <citation type="journal article" date="2018" name="Nat. Microbiol.">
        <title>Leveraging single-cell genomics to expand the fungal tree of life.</title>
        <authorList>
            <person name="Ahrendt S.R."/>
            <person name="Quandt C.A."/>
            <person name="Ciobanu D."/>
            <person name="Clum A."/>
            <person name="Salamov A."/>
            <person name="Andreopoulos B."/>
            <person name="Cheng J.F."/>
            <person name="Woyke T."/>
            <person name="Pelin A."/>
            <person name="Henrissat B."/>
            <person name="Reynolds N.K."/>
            <person name="Benny G.L."/>
            <person name="Smith M.E."/>
            <person name="James T.Y."/>
            <person name="Grigoriev I.V."/>
        </authorList>
    </citation>
    <scope>NUCLEOTIDE SEQUENCE [LARGE SCALE GENOMIC DNA]</scope>
</reference>
<evidence type="ECO:0000256" key="10">
    <source>
        <dbReference type="ARBA" id="ARBA00047371"/>
    </source>
</evidence>
<keyword evidence="5" id="KW-0312">Gluconeogenesis</keyword>
<dbReference type="PANTHER" id="PTHR30031">
    <property type="entry name" value="PHOSPHOENOLPYRUVATE CARBOXYKINASE ATP"/>
    <property type="match status" value="1"/>
</dbReference>
<keyword evidence="7" id="KW-0210">Decarboxylase</keyword>
<dbReference type="GO" id="GO:0004612">
    <property type="term" value="F:phosphoenolpyruvate carboxykinase (ATP) activity"/>
    <property type="evidence" value="ECO:0007669"/>
    <property type="project" value="UniProtKB-EC"/>
</dbReference>
<dbReference type="InterPro" id="IPR008210">
    <property type="entry name" value="PEP_carboxykinase_N"/>
</dbReference>
<protein>
    <recommendedName>
        <fullName evidence="4">Phosphoenolpyruvate carboxykinase (ATP)</fullName>
        <ecNumber evidence="3">4.1.1.49</ecNumber>
    </recommendedName>
</protein>
<evidence type="ECO:0000256" key="7">
    <source>
        <dbReference type="ARBA" id="ARBA00022793"/>
    </source>
</evidence>
<dbReference type="GO" id="GO:0005524">
    <property type="term" value="F:ATP binding"/>
    <property type="evidence" value="ECO:0007669"/>
    <property type="project" value="UniProtKB-KW"/>
</dbReference>
<dbReference type="Proteomes" id="UP000269721">
    <property type="component" value="Unassembled WGS sequence"/>
</dbReference>
<name>A0A4P9WD13_9FUNG</name>
<dbReference type="SUPFAM" id="SSF68923">
    <property type="entry name" value="PEP carboxykinase N-terminal domain"/>
    <property type="match status" value="1"/>
</dbReference>
<dbReference type="PIRSF" id="PIRSF006294">
    <property type="entry name" value="PEP_crbxkin"/>
    <property type="match status" value="1"/>
</dbReference>
<dbReference type="GO" id="GO:0006094">
    <property type="term" value="P:gluconeogenesis"/>
    <property type="evidence" value="ECO:0007669"/>
    <property type="project" value="UniProtKB-UniPathway"/>
</dbReference>
<keyword evidence="12" id="KW-1185">Reference proteome</keyword>
<feature type="non-terminal residue" evidence="11">
    <location>
        <position position="1"/>
    </location>
</feature>
<dbReference type="EC" id="4.1.1.49" evidence="3"/>
<keyword evidence="11" id="KW-0808">Transferase</keyword>
<comment type="similarity">
    <text evidence="2">Belongs to the phosphoenolpyruvate carboxykinase (ATP) family.</text>
</comment>
<dbReference type="InterPro" id="IPR001272">
    <property type="entry name" value="PEP_carboxykinase_ATP"/>
</dbReference>
<dbReference type="HAMAP" id="MF_00453">
    <property type="entry name" value="PEPCK_ATP"/>
    <property type="match status" value="1"/>
</dbReference>
<evidence type="ECO:0000256" key="4">
    <source>
        <dbReference type="ARBA" id="ARBA00021932"/>
    </source>
</evidence>
<dbReference type="GO" id="GO:0005829">
    <property type="term" value="C:cytosol"/>
    <property type="evidence" value="ECO:0007669"/>
    <property type="project" value="TreeGrafter"/>
</dbReference>
<evidence type="ECO:0000256" key="3">
    <source>
        <dbReference type="ARBA" id="ARBA00012363"/>
    </source>
</evidence>
<dbReference type="Pfam" id="PF01293">
    <property type="entry name" value="PEPCK_ATP"/>
    <property type="match status" value="1"/>
</dbReference>
<comment type="catalytic activity">
    <reaction evidence="10">
        <text>oxaloacetate + ATP = phosphoenolpyruvate + ADP + CO2</text>
        <dbReference type="Rhea" id="RHEA:18617"/>
        <dbReference type="ChEBI" id="CHEBI:16452"/>
        <dbReference type="ChEBI" id="CHEBI:16526"/>
        <dbReference type="ChEBI" id="CHEBI:30616"/>
        <dbReference type="ChEBI" id="CHEBI:58702"/>
        <dbReference type="ChEBI" id="CHEBI:456216"/>
        <dbReference type="EC" id="4.1.1.49"/>
    </reaction>
</comment>
<gene>
    <name evidence="11" type="ORF">BDK51DRAFT_5171</name>
</gene>
<evidence type="ECO:0000256" key="5">
    <source>
        <dbReference type="ARBA" id="ARBA00022432"/>
    </source>
</evidence>
<dbReference type="PANTHER" id="PTHR30031:SF0">
    <property type="entry name" value="PHOSPHOENOLPYRUVATE CARBOXYKINASE (ATP)"/>
    <property type="match status" value="1"/>
</dbReference>
<dbReference type="Gene3D" id="2.170.8.10">
    <property type="entry name" value="Phosphoenolpyruvate Carboxykinase, domain 2"/>
    <property type="match status" value="1"/>
</dbReference>
<comment type="pathway">
    <text evidence="1">Carbohydrate biosynthesis; gluconeogenesis.</text>
</comment>
<dbReference type="InterPro" id="IPR015994">
    <property type="entry name" value="PEPCK_ATP_CS"/>
</dbReference>
<dbReference type="Gene3D" id="3.90.228.20">
    <property type="match status" value="1"/>
</dbReference>
<evidence type="ECO:0000313" key="11">
    <source>
        <dbReference type="EMBL" id="RKO90414.1"/>
    </source>
</evidence>
<dbReference type="Gene3D" id="3.40.449.10">
    <property type="entry name" value="Phosphoenolpyruvate Carboxykinase, domain 1"/>
    <property type="match status" value="1"/>
</dbReference>
<dbReference type="AlphaFoldDB" id="A0A4P9WD13"/>
<dbReference type="NCBIfam" id="NF006820">
    <property type="entry name" value="PRK09344.1-2"/>
    <property type="match status" value="1"/>
</dbReference>
<dbReference type="SUPFAM" id="SSF53795">
    <property type="entry name" value="PEP carboxykinase-like"/>
    <property type="match status" value="1"/>
</dbReference>
<organism evidence="11 12">
    <name type="scientific">Blyttiomyces helicus</name>
    <dbReference type="NCBI Taxonomy" id="388810"/>
    <lineage>
        <taxon>Eukaryota</taxon>
        <taxon>Fungi</taxon>
        <taxon>Fungi incertae sedis</taxon>
        <taxon>Chytridiomycota</taxon>
        <taxon>Chytridiomycota incertae sedis</taxon>
        <taxon>Chytridiomycetes</taxon>
        <taxon>Chytridiomycetes incertae sedis</taxon>
        <taxon>Blyttiomyces</taxon>
    </lineage>
</organism>
<evidence type="ECO:0000256" key="8">
    <source>
        <dbReference type="ARBA" id="ARBA00022840"/>
    </source>
</evidence>
<dbReference type="InterPro" id="IPR013035">
    <property type="entry name" value="PEP_carboxykinase_C"/>
</dbReference>
<dbReference type="OrthoDB" id="184182at2759"/>
<keyword evidence="11" id="KW-0670">Pyruvate</keyword>
<dbReference type="UniPathway" id="UPA00138"/>
<keyword evidence="8" id="KW-0067">ATP-binding</keyword>